<dbReference type="Gene3D" id="1.20.910.10">
    <property type="entry name" value="Heme oxygenase-like"/>
    <property type="match status" value="1"/>
</dbReference>
<gene>
    <name evidence="1" type="ORF">GCM10009839_18210</name>
</gene>
<evidence type="ECO:0000313" key="1">
    <source>
        <dbReference type="EMBL" id="GAA2021496.1"/>
    </source>
</evidence>
<dbReference type="RefSeq" id="WP_344665060.1">
    <property type="nucleotide sequence ID" value="NZ_BAAAQN010000007.1"/>
</dbReference>
<comment type="caution">
    <text evidence="1">The sequence shown here is derived from an EMBL/GenBank/DDBJ whole genome shotgun (WGS) entry which is preliminary data.</text>
</comment>
<dbReference type="EMBL" id="BAAAQN010000007">
    <property type="protein sequence ID" value="GAA2021496.1"/>
    <property type="molecule type" value="Genomic_DNA"/>
</dbReference>
<dbReference type="SMART" id="SM01236">
    <property type="entry name" value="Haem_oxygenase_2"/>
    <property type="match status" value="1"/>
</dbReference>
<sequence length="333" mass="36315">MDVVLTAGQPRLPVDRGELSAALLAAFREAGQLPDTELADRADPYGDDLQLALYLCYELHYRSFEGVDDGWEWDPELLRLRAVMERQFFTALRAEAPPSDDVESALAPLLVDPVDGHGVSYFLKDHGELWQLREYAAQRSVYHLKEADPHLWVIPRLTGQAKASMMAVEFDELGGGHAERMHATLFANLMADLGLDPAYGGYVDAASAEMLATANVMSMFALHRSLRGALVGHFAALEITSSPSSRRIVQAMERLGAGPDAVRFYAEHVEADAVHEQVARHGIIGGLLAAEPELAADVVFGISATQFLGGRLADQLIGAWSADRTSLRVPLRA</sequence>
<name>A0ABP5FE98_9ACTN</name>
<dbReference type="InterPro" id="IPR016084">
    <property type="entry name" value="Haem_Oase-like_multi-hlx"/>
</dbReference>
<proteinExistence type="predicted"/>
<organism evidence="1 2">
    <name type="scientific">Catenulispora yoronensis</name>
    <dbReference type="NCBI Taxonomy" id="450799"/>
    <lineage>
        <taxon>Bacteria</taxon>
        <taxon>Bacillati</taxon>
        <taxon>Actinomycetota</taxon>
        <taxon>Actinomycetes</taxon>
        <taxon>Catenulisporales</taxon>
        <taxon>Catenulisporaceae</taxon>
        <taxon>Catenulispora</taxon>
    </lineage>
</organism>
<dbReference type="SUPFAM" id="SSF48613">
    <property type="entry name" value="Heme oxygenase-like"/>
    <property type="match status" value="1"/>
</dbReference>
<reference evidence="2" key="1">
    <citation type="journal article" date="2019" name="Int. J. Syst. Evol. Microbiol.">
        <title>The Global Catalogue of Microorganisms (GCM) 10K type strain sequencing project: providing services to taxonomists for standard genome sequencing and annotation.</title>
        <authorList>
            <consortium name="The Broad Institute Genomics Platform"/>
            <consortium name="The Broad Institute Genome Sequencing Center for Infectious Disease"/>
            <person name="Wu L."/>
            <person name="Ma J."/>
        </authorList>
    </citation>
    <scope>NUCLEOTIDE SEQUENCE [LARGE SCALE GENOMIC DNA]</scope>
    <source>
        <strain evidence="2">JCM 16014</strain>
    </source>
</reference>
<protein>
    <submittedName>
        <fullName evidence="1">Iron-containing redox enzyme family protein</fullName>
    </submittedName>
</protein>
<keyword evidence="2" id="KW-1185">Reference proteome</keyword>
<evidence type="ECO:0000313" key="2">
    <source>
        <dbReference type="Proteomes" id="UP001500751"/>
    </source>
</evidence>
<accession>A0ABP5FE98</accession>
<dbReference type="Proteomes" id="UP001500751">
    <property type="component" value="Unassembled WGS sequence"/>
</dbReference>
<dbReference type="Pfam" id="PF14518">
    <property type="entry name" value="Haem_oxygenas_2"/>
    <property type="match status" value="1"/>
</dbReference>